<keyword evidence="3" id="KW-1185">Reference proteome</keyword>
<sequence length="181" mass="20255">MHQYPGTRSTQSASPRQDRDSINYQYQRNDSGHAILGGGWRDRRYAALSLPFDTCASGKSTCLKRNVFLTAMPKTAPMRKLYAGLLLFVATFIFMRPLIILIFEFVEYNQAIKGPQTTRSGYWTTESWACGVGSGPGVRSLCIELRAARYLLIPAVVFSAVMLGTLTWSMSARKNRERVSA</sequence>
<gene>
    <name evidence="2" type="ORF">K491DRAFT_311022</name>
</gene>
<keyword evidence="1" id="KW-0812">Transmembrane</keyword>
<evidence type="ECO:0000256" key="1">
    <source>
        <dbReference type="SAM" id="Phobius"/>
    </source>
</evidence>
<proteinExistence type="predicted"/>
<accession>A0A6A6TDL8</accession>
<keyword evidence="1" id="KW-1133">Transmembrane helix</keyword>
<dbReference type="OrthoDB" id="3682310at2759"/>
<name>A0A6A6TDL8_9PLEO</name>
<dbReference type="Proteomes" id="UP000799324">
    <property type="component" value="Unassembled WGS sequence"/>
</dbReference>
<feature type="transmembrane region" description="Helical" evidence="1">
    <location>
        <begin position="81"/>
        <end position="103"/>
    </location>
</feature>
<protein>
    <submittedName>
        <fullName evidence="2">Uncharacterized protein</fullName>
    </submittedName>
</protein>
<keyword evidence="1" id="KW-0472">Membrane</keyword>
<reference evidence="2" key="1">
    <citation type="journal article" date="2020" name="Stud. Mycol.">
        <title>101 Dothideomycetes genomes: a test case for predicting lifestyles and emergence of pathogens.</title>
        <authorList>
            <person name="Haridas S."/>
            <person name="Albert R."/>
            <person name="Binder M."/>
            <person name="Bloem J."/>
            <person name="Labutti K."/>
            <person name="Salamov A."/>
            <person name="Andreopoulos B."/>
            <person name="Baker S."/>
            <person name="Barry K."/>
            <person name="Bills G."/>
            <person name="Bluhm B."/>
            <person name="Cannon C."/>
            <person name="Castanera R."/>
            <person name="Culley D."/>
            <person name="Daum C."/>
            <person name="Ezra D."/>
            <person name="Gonzalez J."/>
            <person name="Henrissat B."/>
            <person name="Kuo A."/>
            <person name="Liang C."/>
            <person name="Lipzen A."/>
            <person name="Lutzoni F."/>
            <person name="Magnuson J."/>
            <person name="Mondo S."/>
            <person name="Nolan M."/>
            <person name="Ohm R."/>
            <person name="Pangilinan J."/>
            <person name="Park H.-J."/>
            <person name="Ramirez L."/>
            <person name="Alfaro M."/>
            <person name="Sun H."/>
            <person name="Tritt A."/>
            <person name="Yoshinaga Y."/>
            <person name="Zwiers L.-H."/>
            <person name="Turgeon B."/>
            <person name="Goodwin S."/>
            <person name="Spatafora J."/>
            <person name="Crous P."/>
            <person name="Grigoriev I."/>
        </authorList>
    </citation>
    <scope>NUCLEOTIDE SEQUENCE</scope>
    <source>
        <strain evidence="2">CBS 122681</strain>
    </source>
</reference>
<dbReference type="EMBL" id="MU004321">
    <property type="protein sequence ID" value="KAF2657782.1"/>
    <property type="molecule type" value="Genomic_DNA"/>
</dbReference>
<evidence type="ECO:0000313" key="2">
    <source>
        <dbReference type="EMBL" id="KAF2657782.1"/>
    </source>
</evidence>
<organism evidence="2 3">
    <name type="scientific">Lophiostoma macrostomum CBS 122681</name>
    <dbReference type="NCBI Taxonomy" id="1314788"/>
    <lineage>
        <taxon>Eukaryota</taxon>
        <taxon>Fungi</taxon>
        <taxon>Dikarya</taxon>
        <taxon>Ascomycota</taxon>
        <taxon>Pezizomycotina</taxon>
        <taxon>Dothideomycetes</taxon>
        <taxon>Pleosporomycetidae</taxon>
        <taxon>Pleosporales</taxon>
        <taxon>Lophiostomataceae</taxon>
        <taxon>Lophiostoma</taxon>
    </lineage>
</organism>
<dbReference type="AlphaFoldDB" id="A0A6A6TDL8"/>
<evidence type="ECO:0000313" key="3">
    <source>
        <dbReference type="Proteomes" id="UP000799324"/>
    </source>
</evidence>
<feature type="transmembrane region" description="Helical" evidence="1">
    <location>
        <begin position="147"/>
        <end position="168"/>
    </location>
</feature>